<comment type="caution">
    <text evidence="3">The sequence shown here is derived from an EMBL/GenBank/DDBJ whole genome shotgun (WGS) entry which is preliminary data.</text>
</comment>
<dbReference type="Gene3D" id="3.40.30.10">
    <property type="entry name" value="Glutaredoxin"/>
    <property type="match status" value="1"/>
</dbReference>
<dbReference type="eggNOG" id="COG0526">
    <property type="taxonomic scope" value="Bacteria"/>
</dbReference>
<dbReference type="SUPFAM" id="SSF52833">
    <property type="entry name" value="Thioredoxin-like"/>
    <property type="match status" value="1"/>
</dbReference>
<dbReference type="InterPro" id="IPR000866">
    <property type="entry name" value="AhpC/TSA"/>
</dbReference>
<dbReference type="CDD" id="cd02966">
    <property type="entry name" value="TlpA_like_family"/>
    <property type="match status" value="1"/>
</dbReference>
<dbReference type="GO" id="GO:0016491">
    <property type="term" value="F:oxidoreductase activity"/>
    <property type="evidence" value="ECO:0007669"/>
    <property type="project" value="InterPro"/>
</dbReference>
<dbReference type="EMBL" id="JPRP01000008">
    <property type="protein sequence ID" value="KFE97205.1"/>
    <property type="molecule type" value="Genomic_DNA"/>
</dbReference>
<dbReference type="AlphaFoldDB" id="A0A085YYE2"/>
<keyword evidence="1" id="KW-0676">Redox-active center</keyword>
<dbReference type="STRING" id="236814.IX39_20635"/>
<evidence type="ECO:0000256" key="1">
    <source>
        <dbReference type="ARBA" id="ARBA00023284"/>
    </source>
</evidence>
<feature type="domain" description="Thioredoxin" evidence="2">
    <location>
        <begin position="19"/>
        <end position="162"/>
    </location>
</feature>
<dbReference type="InterPro" id="IPR013766">
    <property type="entry name" value="Thioredoxin_domain"/>
</dbReference>
<keyword evidence="4" id="KW-1185">Reference proteome</keyword>
<dbReference type="InterPro" id="IPR017937">
    <property type="entry name" value="Thioredoxin_CS"/>
</dbReference>
<protein>
    <recommendedName>
        <fullName evidence="2">Thioredoxin domain-containing protein</fullName>
    </recommendedName>
</protein>
<reference evidence="3 4" key="1">
    <citation type="submission" date="2014-07" db="EMBL/GenBank/DDBJ databases">
        <title>Genome of Chryseobacterium formosense LMG 24722.</title>
        <authorList>
            <person name="Pipes S.E."/>
            <person name="Stropko S.J."/>
            <person name="Newman J.D."/>
        </authorList>
    </citation>
    <scope>NUCLEOTIDE SEQUENCE [LARGE SCALE GENOMIC DNA]</scope>
    <source>
        <strain evidence="3 4">LMG 24722</strain>
    </source>
</reference>
<name>A0A085YYE2_9FLAO</name>
<dbReference type="PROSITE" id="PS00194">
    <property type="entry name" value="THIOREDOXIN_1"/>
    <property type="match status" value="1"/>
</dbReference>
<organism evidence="3 4">
    <name type="scientific">Chryseobacterium formosense</name>
    <dbReference type="NCBI Taxonomy" id="236814"/>
    <lineage>
        <taxon>Bacteria</taxon>
        <taxon>Pseudomonadati</taxon>
        <taxon>Bacteroidota</taxon>
        <taxon>Flavobacteriia</taxon>
        <taxon>Flavobacteriales</taxon>
        <taxon>Weeksellaceae</taxon>
        <taxon>Chryseobacterium group</taxon>
        <taxon>Chryseobacterium</taxon>
    </lineage>
</organism>
<dbReference type="InterPro" id="IPR036249">
    <property type="entry name" value="Thioredoxin-like_sf"/>
</dbReference>
<dbReference type="Proteomes" id="UP000028713">
    <property type="component" value="Unassembled WGS sequence"/>
</dbReference>
<dbReference type="RefSeq" id="WP_034679900.1">
    <property type="nucleotide sequence ID" value="NZ_FPAP01000003.1"/>
</dbReference>
<dbReference type="PANTHER" id="PTHR42852:SF17">
    <property type="entry name" value="THIOREDOXIN-LIKE PROTEIN HI_1115"/>
    <property type="match status" value="1"/>
</dbReference>
<proteinExistence type="predicted"/>
<gene>
    <name evidence="3" type="ORF">IX39_20635</name>
</gene>
<dbReference type="OrthoDB" id="9815205at2"/>
<sequence length="163" mass="18716">MKLILKISLLTFWVFTLNFFSCQQVPNISINDLSGNKLNISKIDSSQPVVLSFWATWCLPCLEELNAISEKYDDWKKEANFSMYAISTDDARTSSKVKTIVKSKGWAYEILFDPNQNLKRALNINTIPHTVLIHKGKIVYSHVGYSPGDEDELIAKIKECYRY</sequence>
<dbReference type="PROSITE" id="PS51352">
    <property type="entry name" value="THIOREDOXIN_2"/>
    <property type="match status" value="1"/>
</dbReference>
<evidence type="ECO:0000259" key="2">
    <source>
        <dbReference type="PROSITE" id="PS51352"/>
    </source>
</evidence>
<dbReference type="InterPro" id="IPR050553">
    <property type="entry name" value="Thioredoxin_ResA/DsbE_sf"/>
</dbReference>
<dbReference type="Pfam" id="PF00578">
    <property type="entry name" value="AhpC-TSA"/>
    <property type="match status" value="1"/>
</dbReference>
<accession>A0A085YYE2</accession>
<dbReference type="PANTHER" id="PTHR42852">
    <property type="entry name" value="THIOL:DISULFIDE INTERCHANGE PROTEIN DSBE"/>
    <property type="match status" value="1"/>
</dbReference>
<evidence type="ECO:0000313" key="3">
    <source>
        <dbReference type="EMBL" id="KFE97205.1"/>
    </source>
</evidence>
<evidence type="ECO:0000313" key="4">
    <source>
        <dbReference type="Proteomes" id="UP000028713"/>
    </source>
</evidence>
<dbReference type="GO" id="GO:0016209">
    <property type="term" value="F:antioxidant activity"/>
    <property type="evidence" value="ECO:0007669"/>
    <property type="project" value="InterPro"/>
</dbReference>